<dbReference type="InterPro" id="IPR002143">
    <property type="entry name" value="Ribosomal_uL1"/>
</dbReference>
<keyword evidence="2 4" id="KW-0689">Ribosomal protein</keyword>
<evidence type="ECO:0000313" key="4">
    <source>
        <dbReference type="EMBL" id="AAT72742.1"/>
    </source>
</evidence>
<protein>
    <submittedName>
        <fullName evidence="4">60S ribosomal protein L10a</fullName>
    </submittedName>
</protein>
<dbReference type="PIRSF" id="PIRSF002155">
    <property type="entry name" value="Ribosomal_L1"/>
    <property type="match status" value="1"/>
</dbReference>
<dbReference type="Gene3D" id="3.40.50.790">
    <property type="match status" value="1"/>
</dbReference>
<dbReference type="Gene3D" id="3.30.190.20">
    <property type="match status" value="1"/>
</dbReference>
<dbReference type="CDD" id="cd00403">
    <property type="entry name" value="Ribosomal_L1"/>
    <property type="match status" value="1"/>
</dbReference>
<name>Q6E4P9_ANTLO</name>
<evidence type="ECO:0000256" key="2">
    <source>
        <dbReference type="ARBA" id="ARBA00022980"/>
    </source>
</evidence>
<dbReference type="SUPFAM" id="SSF56808">
    <property type="entry name" value="Ribosomal protein L1"/>
    <property type="match status" value="1"/>
</dbReference>
<evidence type="ECO:0000256" key="3">
    <source>
        <dbReference type="ARBA" id="ARBA00023274"/>
    </source>
</evidence>
<evidence type="ECO:0000256" key="1">
    <source>
        <dbReference type="ARBA" id="ARBA00010531"/>
    </source>
</evidence>
<dbReference type="GO" id="GO:0006412">
    <property type="term" value="P:translation"/>
    <property type="evidence" value="ECO:0007669"/>
    <property type="project" value="InterPro"/>
</dbReference>
<comment type="similarity">
    <text evidence="1">Belongs to the universal ribosomal protein uL1 family.</text>
</comment>
<keyword evidence="3" id="KW-0687">Ribonucleoprotein</keyword>
<dbReference type="InterPro" id="IPR016095">
    <property type="entry name" value="Ribosomal_uL1_3-a/b-sand"/>
</dbReference>
<dbReference type="GO" id="GO:0003735">
    <property type="term" value="F:structural constituent of ribosome"/>
    <property type="evidence" value="ECO:0007669"/>
    <property type="project" value="InterPro"/>
</dbReference>
<dbReference type="PANTHER" id="PTHR36427">
    <property type="entry name" value="54S RIBOSOMAL PROTEIN L1, MITOCHONDRIAL"/>
    <property type="match status" value="1"/>
</dbReference>
<dbReference type="PANTHER" id="PTHR36427:SF3">
    <property type="entry name" value="LARGE RIBOSOMAL SUBUNIT PROTEIN UL1M"/>
    <property type="match status" value="1"/>
</dbReference>
<dbReference type="InterPro" id="IPR023674">
    <property type="entry name" value="Ribosomal_uL1-like"/>
</dbReference>
<accession>Q6E4P9</accession>
<dbReference type="GO" id="GO:0015934">
    <property type="term" value="C:large ribosomal subunit"/>
    <property type="evidence" value="ECO:0007669"/>
    <property type="project" value="InterPro"/>
</dbReference>
<reference evidence="4" key="1">
    <citation type="journal article" date="2004" name="Curr. Biol.">
        <title>Genome compaction and stability in microsporidian intracellular parasites.</title>
        <authorList>
            <person name="Slamovits C.H."/>
            <person name="Fast N.M."/>
            <person name="Law J.S."/>
            <person name="Keeling P.J."/>
        </authorList>
    </citation>
    <scope>NUCLEOTIDE SEQUENCE</scope>
</reference>
<proteinExistence type="inferred from homology"/>
<dbReference type="InterPro" id="IPR028364">
    <property type="entry name" value="Ribosomal_uL1/biogenesis"/>
</dbReference>
<organism evidence="4">
    <name type="scientific">Antonospora locustae</name>
    <name type="common">Microsporidian parasite</name>
    <name type="synonym">Nosema locustae</name>
    <dbReference type="NCBI Taxonomy" id="278021"/>
    <lineage>
        <taxon>Eukaryota</taxon>
        <taxon>Fungi</taxon>
        <taxon>Fungi incertae sedis</taxon>
        <taxon>Microsporidia</taxon>
        <taxon>Antonospora</taxon>
    </lineage>
</organism>
<dbReference type="AlphaFoldDB" id="Q6E4P9"/>
<sequence>MSIYTMEKLESICATAAEGAKRKDETMEVQVCLKGYDLKRDKKFDGSVVLPFQKRKNERVLVVGDRNLEEMAKEAGLPFVLYDDVAGKTKEKKTMKKKFAENYHAVITTNTFHKYFEIAFLNRKRTPFYIFDPNGGNLKKFHDEVLRTVKFKLRQTNVVSFPVGTLEMNPAEISQNIRTGLDFLFTLLKKGVQNIDTISLKTTQGKPLRLC</sequence>
<dbReference type="EMBL" id="AY574350">
    <property type="protein sequence ID" value="AAT72742.1"/>
    <property type="molecule type" value="Genomic_DNA"/>
</dbReference>
<dbReference type="GO" id="GO:0003723">
    <property type="term" value="F:RNA binding"/>
    <property type="evidence" value="ECO:0007669"/>
    <property type="project" value="InterPro"/>
</dbReference>
<dbReference type="Pfam" id="PF00687">
    <property type="entry name" value="Ribosomal_L1"/>
    <property type="match status" value="1"/>
</dbReference>